<reference evidence="16 17" key="1">
    <citation type="submission" date="2016-06" db="EMBL/GenBank/DDBJ databases">
        <title>Evolution of pathogenesis and genome organization in the Tremellales.</title>
        <authorList>
            <person name="Cuomo C."/>
            <person name="Litvintseva A."/>
            <person name="Heitman J."/>
            <person name="Chen Y."/>
            <person name="Sun S."/>
            <person name="Springer D."/>
            <person name="Dromer F."/>
            <person name="Young S."/>
            <person name="Zeng Q."/>
            <person name="Chapman S."/>
            <person name="Gujja S."/>
            <person name="Saif S."/>
            <person name="Birren B."/>
        </authorList>
    </citation>
    <scope>NUCLEOTIDE SEQUENCE [LARGE SCALE GENOMIC DNA]</scope>
    <source>
        <strain evidence="16 17">ATCC 28783</strain>
    </source>
</reference>
<evidence type="ECO:0000259" key="15">
    <source>
        <dbReference type="Pfam" id="PF02737"/>
    </source>
</evidence>
<dbReference type="GO" id="GO:0003857">
    <property type="term" value="F:(3S)-3-hydroxyacyl-CoA dehydrogenase (NAD+) activity"/>
    <property type="evidence" value="ECO:0007669"/>
    <property type="project" value="UniProtKB-EC"/>
</dbReference>
<evidence type="ECO:0000256" key="13">
    <source>
        <dbReference type="PIRSR" id="PIRSR000105-3"/>
    </source>
</evidence>
<dbReference type="FunFam" id="3.40.50.720:FF:000009">
    <property type="entry name" value="Fatty oxidation complex, alpha subunit"/>
    <property type="match status" value="1"/>
</dbReference>
<dbReference type="SUPFAM" id="SSF51735">
    <property type="entry name" value="NAD(P)-binding Rossmann-fold domains"/>
    <property type="match status" value="1"/>
</dbReference>
<keyword evidence="17" id="KW-1185">Reference proteome</keyword>
<evidence type="ECO:0000256" key="11">
    <source>
        <dbReference type="PIRSR" id="PIRSR000105-1"/>
    </source>
</evidence>
<evidence type="ECO:0000256" key="1">
    <source>
        <dbReference type="ARBA" id="ARBA00004305"/>
    </source>
</evidence>
<dbReference type="InterPro" id="IPR052242">
    <property type="entry name" value="Mito_3-hydroxyacyl-CoA_DH"/>
</dbReference>
<feature type="binding site" evidence="12">
    <location>
        <begin position="46"/>
        <end position="51"/>
    </location>
    <ligand>
        <name>NAD(+)</name>
        <dbReference type="ChEBI" id="CHEBI:57540"/>
    </ligand>
</feature>
<keyword evidence="9" id="KW-0496">Mitochondrion</keyword>
<keyword evidence="7 12" id="KW-0520">NAD</keyword>
<comment type="subcellular location">
    <subcellularLocation>
        <location evidence="1">Mitochondrion matrix</location>
    </subcellularLocation>
</comment>
<dbReference type="GO" id="GO:0006635">
    <property type="term" value="P:fatty acid beta-oxidation"/>
    <property type="evidence" value="ECO:0007669"/>
    <property type="project" value="TreeGrafter"/>
</dbReference>
<evidence type="ECO:0000259" key="14">
    <source>
        <dbReference type="Pfam" id="PF00725"/>
    </source>
</evidence>
<dbReference type="InterPro" id="IPR006108">
    <property type="entry name" value="3HC_DH_C"/>
</dbReference>
<dbReference type="STRING" id="5217.A0A4Q1BGG8"/>
<feature type="binding site" evidence="13">
    <location>
        <position position="85"/>
    </location>
    <ligand>
        <name>CoA</name>
        <dbReference type="ChEBI" id="CHEBI:57287"/>
    </ligand>
</feature>
<evidence type="ECO:0000256" key="5">
    <source>
        <dbReference type="ARBA" id="ARBA00022832"/>
    </source>
</evidence>
<dbReference type="GO" id="GO:0005759">
    <property type="term" value="C:mitochondrial matrix"/>
    <property type="evidence" value="ECO:0007669"/>
    <property type="project" value="UniProtKB-SubCell"/>
</dbReference>
<dbReference type="PANTHER" id="PTHR43561:SF3">
    <property type="entry name" value="HYDROXYACYL-COENZYME A DEHYDROGENASE, MITOCHONDRIAL"/>
    <property type="match status" value="1"/>
</dbReference>
<keyword evidence="8" id="KW-0443">Lipid metabolism</keyword>
<evidence type="ECO:0000313" key="17">
    <source>
        <dbReference type="Proteomes" id="UP000289152"/>
    </source>
</evidence>
<feature type="domain" description="3-hydroxyacyl-CoA dehydrogenase C-terminal" evidence="14">
    <location>
        <begin position="227"/>
        <end position="327"/>
    </location>
</feature>
<name>A0A4Q1BGG8_TREME</name>
<evidence type="ECO:0000313" key="16">
    <source>
        <dbReference type="EMBL" id="RXK36543.1"/>
    </source>
</evidence>
<evidence type="ECO:0000256" key="8">
    <source>
        <dbReference type="ARBA" id="ARBA00023098"/>
    </source>
</evidence>
<comment type="pathway">
    <text evidence="2">Lipid metabolism; fatty acid beta-oxidation.</text>
</comment>
<comment type="catalytic activity">
    <reaction evidence="10">
        <text>a (3S)-3-hydroxyacyl-CoA + NAD(+) = a 3-oxoacyl-CoA + NADH + H(+)</text>
        <dbReference type="Rhea" id="RHEA:22432"/>
        <dbReference type="ChEBI" id="CHEBI:15378"/>
        <dbReference type="ChEBI" id="CHEBI:57318"/>
        <dbReference type="ChEBI" id="CHEBI:57540"/>
        <dbReference type="ChEBI" id="CHEBI:57945"/>
        <dbReference type="ChEBI" id="CHEBI:90726"/>
        <dbReference type="EC" id="1.1.1.35"/>
    </reaction>
</comment>
<keyword evidence="5" id="KW-0276">Fatty acid metabolism</keyword>
<dbReference type="Gene3D" id="3.40.50.720">
    <property type="entry name" value="NAD(P)-binding Rossmann-like Domain"/>
    <property type="match status" value="1"/>
</dbReference>
<comment type="similarity">
    <text evidence="3">Belongs to the 3-hydroxyacyl-CoA dehydrogenase family.</text>
</comment>
<feature type="binding site" evidence="12">
    <location>
        <position position="184"/>
    </location>
    <ligand>
        <name>NAD(+)</name>
        <dbReference type="ChEBI" id="CHEBI:57540"/>
    </ligand>
</feature>
<feature type="binding site" evidence="13">
    <location>
        <position position="158"/>
    </location>
    <ligand>
        <name>CoA</name>
        <dbReference type="ChEBI" id="CHEBI:57287"/>
    </ligand>
</feature>
<feature type="binding site" evidence="12">
    <location>
        <position position="320"/>
    </location>
    <ligand>
        <name>NAD(+)</name>
        <dbReference type="ChEBI" id="CHEBI:57540"/>
    </ligand>
</feature>
<dbReference type="PROSITE" id="PS00067">
    <property type="entry name" value="3HCDH"/>
    <property type="match status" value="1"/>
</dbReference>
<protein>
    <recommendedName>
        <fullName evidence="4">3-hydroxyacyl-CoA dehydrogenase</fullName>
        <ecNumber evidence="4">1.1.1.35</ecNumber>
    </recommendedName>
</protein>
<dbReference type="InterPro" id="IPR008927">
    <property type="entry name" value="6-PGluconate_DH-like_C_sf"/>
</dbReference>
<dbReference type="OrthoDB" id="5958943at2759"/>
<feature type="binding site" evidence="13">
    <location>
        <position position="92"/>
    </location>
    <ligand>
        <name>CoA</name>
        <dbReference type="ChEBI" id="CHEBI:57287"/>
    </ligand>
</feature>
<feature type="site" description="Important for catalytic activity" evidence="11">
    <location>
        <position position="181"/>
    </location>
</feature>
<dbReference type="Pfam" id="PF00725">
    <property type="entry name" value="3HCDH"/>
    <property type="match status" value="1"/>
</dbReference>
<evidence type="ECO:0000256" key="6">
    <source>
        <dbReference type="ARBA" id="ARBA00023002"/>
    </source>
</evidence>
<comment type="caution">
    <text evidence="16">The sequence shown here is derived from an EMBL/GenBank/DDBJ whole genome shotgun (WGS) entry which is preliminary data.</text>
</comment>
<dbReference type="InterPro" id="IPR022694">
    <property type="entry name" value="3-OHacyl-CoA_DH"/>
</dbReference>
<accession>A0A4Q1BGG8</accession>
<dbReference type="Gene3D" id="1.10.1040.10">
    <property type="entry name" value="N-(1-d-carboxylethyl)-l-norvaline Dehydrogenase, domain 2"/>
    <property type="match status" value="1"/>
</dbReference>
<dbReference type="InterPro" id="IPR013328">
    <property type="entry name" value="6PGD_dom2"/>
</dbReference>
<dbReference type="InterPro" id="IPR006176">
    <property type="entry name" value="3-OHacyl-CoA_DH_NAD-bd"/>
</dbReference>
<keyword evidence="6" id="KW-0560">Oxidoreductase</keyword>
<sequence length="357" mass="38646">MSRNINLSASTRLSTIQRHLGSSRVSSGIRGVSSRSGKVEKLTVFGAGLMGAGIAQVGAQNGFKVILSDVTDKALQNGLNIISKSLSRIGKKTQPDDVEGFTKGIMDNISTTTDAGEAVEEADLVVEAIIESLKIKRDLFGYLDTKAKAGCIFASNTSSLSITEIAQSCSTERQMRFAGLHFFNPVPAMKLVEIVRTTHTSDETYETLRSITEQMGKSPVTCKDTPGFIVNRLLIPYLLDAIRMVERGDATPEDVDKAMELGGGYPMGPFKLLDFVGLDTASYIAQGWREKSGSGGISEEVVKPIPLLDRLVKEGKMGRKSGKGFYDVPKLFNSPTFDSIFYHPPQSTSGFTKITKP</sequence>
<feature type="binding site" evidence="12">
    <location>
        <position position="136"/>
    </location>
    <ligand>
        <name>NAD(+)</name>
        <dbReference type="ChEBI" id="CHEBI:57540"/>
    </ligand>
</feature>
<dbReference type="PIRSF" id="PIRSF000105">
    <property type="entry name" value="HCDH"/>
    <property type="match status" value="1"/>
</dbReference>
<feature type="binding site" evidence="12">
    <location>
        <position position="69"/>
    </location>
    <ligand>
        <name>NAD(+)</name>
        <dbReference type="ChEBI" id="CHEBI:57540"/>
    </ligand>
</feature>
<feature type="binding site" evidence="12">
    <location>
        <position position="158"/>
    </location>
    <ligand>
        <name>NAD(+)</name>
        <dbReference type="ChEBI" id="CHEBI:57540"/>
    </ligand>
</feature>
<dbReference type="Proteomes" id="UP000289152">
    <property type="component" value="Unassembled WGS sequence"/>
</dbReference>
<gene>
    <name evidence="16" type="ORF">M231_06202</name>
</gene>
<dbReference type="EMBL" id="SDIL01000094">
    <property type="protein sequence ID" value="RXK36543.1"/>
    <property type="molecule type" value="Genomic_DNA"/>
</dbReference>
<dbReference type="InParanoid" id="A0A4Q1BGG8"/>
<dbReference type="AlphaFoldDB" id="A0A4Q1BGG8"/>
<evidence type="ECO:0000256" key="12">
    <source>
        <dbReference type="PIRSR" id="PIRSR000105-2"/>
    </source>
</evidence>
<dbReference type="InterPro" id="IPR036291">
    <property type="entry name" value="NAD(P)-bd_dom_sf"/>
</dbReference>
<evidence type="ECO:0000256" key="4">
    <source>
        <dbReference type="ARBA" id="ARBA00013000"/>
    </source>
</evidence>
<evidence type="ECO:0000256" key="10">
    <source>
        <dbReference type="ARBA" id="ARBA00049556"/>
    </source>
</evidence>
<evidence type="ECO:0000256" key="2">
    <source>
        <dbReference type="ARBA" id="ARBA00005005"/>
    </source>
</evidence>
<evidence type="ECO:0000256" key="7">
    <source>
        <dbReference type="ARBA" id="ARBA00023027"/>
    </source>
</evidence>
<evidence type="ECO:0000256" key="3">
    <source>
        <dbReference type="ARBA" id="ARBA00009463"/>
    </source>
</evidence>
<organism evidence="16 17">
    <name type="scientific">Tremella mesenterica</name>
    <name type="common">Jelly fungus</name>
    <dbReference type="NCBI Taxonomy" id="5217"/>
    <lineage>
        <taxon>Eukaryota</taxon>
        <taxon>Fungi</taxon>
        <taxon>Dikarya</taxon>
        <taxon>Basidiomycota</taxon>
        <taxon>Agaricomycotina</taxon>
        <taxon>Tremellomycetes</taxon>
        <taxon>Tremellales</taxon>
        <taxon>Tremellaceae</taxon>
        <taxon>Tremella</taxon>
    </lineage>
</organism>
<feature type="domain" description="3-hydroxyacyl-CoA dehydrogenase NAD binding" evidence="15">
    <location>
        <begin position="41"/>
        <end position="225"/>
    </location>
</feature>
<dbReference type="InterPro" id="IPR006180">
    <property type="entry name" value="3-OHacyl-CoA_DH_CS"/>
</dbReference>
<dbReference type="SUPFAM" id="SSF48179">
    <property type="entry name" value="6-phosphogluconate dehydrogenase C-terminal domain-like"/>
    <property type="match status" value="1"/>
</dbReference>
<dbReference type="GO" id="GO:0070403">
    <property type="term" value="F:NAD+ binding"/>
    <property type="evidence" value="ECO:0007669"/>
    <property type="project" value="InterPro"/>
</dbReference>
<dbReference type="EC" id="1.1.1.35" evidence="4"/>
<dbReference type="PANTHER" id="PTHR43561">
    <property type="match status" value="1"/>
</dbReference>
<proteinExistence type="inferred from homology"/>
<feature type="binding site" evidence="12">
    <location>
        <position position="131"/>
    </location>
    <ligand>
        <name>NAD(+)</name>
        <dbReference type="ChEBI" id="CHEBI:57540"/>
    </ligand>
</feature>
<dbReference type="VEuPathDB" id="FungiDB:TREMEDRAFT_24464"/>
<evidence type="ECO:0000256" key="9">
    <source>
        <dbReference type="ARBA" id="ARBA00023128"/>
    </source>
</evidence>
<dbReference type="Pfam" id="PF02737">
    <property type="entry name" value="3HCDH_N"/>
    <property type="match status" value="1"/>
</dbReference>